<dbReference type="EMBL" id="JBHSFP010000018">
    <property type="protein sequence ID" value="MFC4533867.1"/>
    <property type="molecule type" value="Genomic_DNA"/>
</dbReference>
<dbReference type="InterPro" id="IPR003779">
    <property type="entry name" value="CMD-like"/>
</dbReference>
<dbReference type="Gene3D" id="1.20.1290.10">
    <property type="entry name" value="AhpD-like"/>
    <property type="match status" value="1"/>
</dbReference>
<dbReference type="Proteomes" id="UP001596004">
    <property type="component" value="Unassembled WGS sequence"/>
</dbReference>
<evidence type="ECO:0000313" key="2">
    <source>
        <dbReference type="EMBL" id="MFC4533867.1"/>
    </source>
</evidence>
<dbReference type="InterPro" id="IPR029032">
    <property type="entry name" value="AhpD-like"/>
</dbReference>
<evidence type="ECO:0000313" key="3">
    <source>
        <dbReference type="Proteomes" id="UP001596004"/>
    </source>
</evidence>
<organism evidence="2 3">
    <name type="scientific">Sphaerisporangium dianthi</name>
    <dbReference type="NCBI Taxonomy" id="1436120"/>
    <lineage>
        <taxon>Bacteria</taxon>
        <taxon>Bacillati</taxon>
        <taxon>Actinomycetota</taxon>
        <taxon>Actinomycetes</taxon>
        <taxon>Streptosporangiales</taxon>
        <taxon>Streptosporangiaceae</taxon>
        <taxon>Sphaerisporangium</taxon>
    </lineage>
</organism>
<reference evidence="3" key="1">
    <citation type="journal article" date="2019" name="Int. J. Syst. Evol. Microbiol.">
        <title>The Global Catalogue of Microorganisms (GCM) 10K type strain sequencing project: providing services to taxonomists for standard genome sequencing and annotation.</title>
        <authorList>
            <consortium name="The Broad Institute Genomics Platform"/>
            <consortium name="The Broad Institute Genome Sequencing Center for Infectious Disease"/>
            <person name="Wu L."/>
            <person name="Ma J."/>
        </authorList>
    </citation>
    <scope>NUCLEOTIDE SEQUENCE [LARGE SCALE GENOMIC DNA]</scope>
    <source>
        <strain evidence="3">CGMCC 4.7132</strain>
    </source>
</reference>
<dbReference type="PANTHER" id="PTHR34846">
    <property type="entry name" value="4-CARBOXYMUCONOLACTONE DECARBOXYLASE FAMILY PROTEIN (AFU_ORTHOLOGUE AFUA_6G11590)"/>
    <property type="match status" value="1"/>
</dbReference>
<evidence type="ECO:0000259" key="1">
    <source>
        <dbReference type="Pfam" id="PF02627"/>
    </source>
</evidence>
<keyword evidence="3" id="KW-1185">Reference proteome</keyword>
<dbReference type="SUPFAM" id="SSF69118">
    <property type="entry name" value="AhpD-like"/>
    <property type="match status" value="1"/>
</dbReference>
<comment type="caution">
    <text evidence="2">The sequence shown here is derived from an EMBL/GenBank/DDBJ whole genome shotgun (WGS) entry which is preliminary data.</text>
</comment>
<dbReference type="PANTHER" id="PTHR34846:SF10">
    <property type="entry name" value="CYTOPLASMIC PROTEIN"/>
    <property type="match status" value="1"/>
</dbReference>
<dbReference type="Pfam" id="PF02627">
    <property type="entry name" value="CMD"/>
    <property type="match status" value="1"/>
</dbReference>
<proteinExistence type="predicted"/>
<sequence>MTTTNTTDAAATVRARRRVTLNRQTPQIYKALADLDGLVAGSGLEAPLLELVRIRASQINGCAYCIDMHTIDARAAGEREQRIYALTAWRETPFFTGRERAALELTEAVTLLPGGVSDEVYDQAAQHFSEDELAKLIWAVIVINAWNRVGVTSRLAPGHYHPSSG</sequence>
<dbReference type="RefSeq" id="WP_380843725.1">
    <property type="nucleotide sequence ID" value="NZ_JBHSFP010000018.1"/>
</dbReference>
<dbReference type="NCBIfam" id="TIGR00778">
    <property type="entry name" value="ahpD_dom"/>
    <property type="match status" value="1"/>
</dbReference>
<accession>A0ABV9CN08</accession>
<protein>
    <submittedName>
        <fullName evidence="2">Carboxymuconolactone decarboxylase family protein</fullName>
    </submittedName>
</protein>
<feature type="domain" description="Carboxymuconolactone decarboxylase-like" evidence="1">
    <location>
        <begin position="26"/>
        <end position="107"/>
    </location>
</feature>
<gene>
    <name evidence="2" type="ORF">ACFO60_24155</name>
</gene>
<name>A0ABV9CN08_9ACTN</name>
<dbReference type="InterPro" id="IPR004675">
    <property type="entry name" value="AhpD_core"/>
</dbReference>